<evidence type="ECO:0000313" key="2">
    <source>
        <dbReference type="Ensembl" id="ENSCINP00000025864.2"/>
    </source>
</evidence>
<reference evidence="2" key="2">
    <citation type="journal article" date="2008" name="Genome Biol.">
        <title>Improved genome assembly and evidence-based global gene model set for the chordate Ciona intestinalis: new insight into intron and operon populations.</title>
        <authorList>
            <person name="Satou Y."/>
            <person name="Mineta K."/>
            <person name="Ogasawara M."/>
            <person name="Sasakura Y."/>
            <person name="Shoguchi E."/>
            <person name="Ueno K."/>
            <person name="Yamada L."/>
            <person name="Matsumoto J."/>
            <person name="Wasserscheid J."/>
            <person name="Dewar K."/>
            <person name="Wiley G.B."/>
            <person name="Macmil S.L."/>
            <person name="Roe B.A."/>
            <person name="Zeller R.W."/>
            <person name="Hastings K.E."/>
            <person name="Lemaire P."/>
            <person name="Lindquist E."/>
            <person name="Endo T."/>
            <person name="Hotta K."/>
            <person name="Inaba K."/>
        </authorList>
    </citation>
    <scope>NUCLEOTIDE SEQUENCE [LARGE SCALE GENOMIC DNA]</scope>
    <source>
        <strain evidence="2">wild type</strain>
    </source>
</reference>
<evidence type="ECO:0000313" key="3">
    <source>
        <dbReference type="Proteomes" id="UP000008144"/>
    </source>
</evidence>
<dbReference type="Ensembl" id="ENSCINT00000026110.2">
    <property type="protein sequence ID" value="ENSCINP00000025864.2"/>
    <property type="gene ID" value="ENSCING00000014257.2"/>
</dbReference>
<name>F6XAU9_CIOIN</name>
<reference evidence="3" key="1">
    <citation type="journal article" date="2002" name="Science">
        <title>The draft genome of Ciona intestinalis: insights into chordate and vertebrate origins.</title>
        <authorList>
            <person name="Dehal P."/>
            <person name="Satou Y."/>
            <person name="Campbell R.K."/>
            <person name="Chapman J."/>
            <person name="Degnan B."/>
            <person name="De Tomaso A."/>
            <person name="Davidson B."/>
            <person name="Di Gregorio A."/>
            <person name="Gelpke M."/>
            <person name="Goodstein D.M."/>
            <person name="Harafuji N."/>
            <person name="Hastings K.E."/>
            <person name="Ho I."/>
            <person name="Hotta K."/>
            <person name="Huang W."/>
            <person name="Kawashima T."/>
            <person name="Lemaire P."/>
            <person name="Martinez D."/>
            <person name="Meinertzhagen I.A."/>
            <person name="Necula S."/>
            <person name="Nonaka M."/>
            <person name="Putnam N."/>
            <person name="Rash S."/>
            <person name="Saiga H."/>
            <person name="Satake M."/>
            <person name="Terry A."/>
            <person name="Yamada L."/>
            <person name="Wang H.G."/>
            <person name="Awazu S."/>
            <person name="Azumi K."/>
            <person name="Boore J."/>
            <person name="Branno M."/>
            <person name="Chin-Bow S."/>
            <person name="DeSantis R."/>
            <person name="Doyle S."/>
            <person name="Francino P."/>
            <person name="Keys D.N."/>
            <person name="Haga S."/>
            <person name="Hayashi H."/>
            <person name="Hino K."/>
            <person name="Imai K.S."/>
            <person name="Inaba K."/>
            <person name="Kano S."/>
            <person name="Kobayashi K."/>
            <person name="Kobayashi M."/>
            <person name="Lee B.I."/>
            <person name="Makabe K.W."/>
            <person name="Manohar C."/>
            <person name="Matassi G."/>
            <person name="Medina M."/>
            <person name="Mochizuki Y."/>
            <person name="Mount S."/>
            <person name="Morishita T."/>
            <person name="Miura S."/>
            <person name="Nakayama A."/>
            <person name="Nishizaka S."/>
            <person name="Nomoto H."/>
            <person name="Ohta F."/>
            <person name="Oishi K."/>
            <person name="Rigoutsos I."/>
            <person name="Sano M."/>
            <person name="Sasaki A."/>
            <person name="Sasakura Y."/>
            <person name="Shoguchi E."/>
            <person name="Shin-i T."/>
            <person name="Spagnuolo A."/>
            <person name="Stainier D."/>
            <person name="Suzuki M.M."/>
            <person name="Tassy O."/>
            <person name="Takatori N."/>
            <person name="Tokuoka M."/>
            <person name="Yagi K."/>
            <person name="Yoshizaki F."/>
            <person name="Wada S."/>
            <person name="Zhang C."/>
            <person name="Hyatt P.D."/>
            <person name="Larimer F."/>
            <person name="Detter C."/>
            <person name="Doggett N."/>
            <person name="Glavina T."/>
            <person name="Hawkins T."/>
            <person name="Richardson P."/>
            <person name="Lucas S."/>
            <person name="Kohara Y."/>
            <person name="Levine M."/>
            <person name="Satoh N."/>
            <person name="Rokhsar D.S."/>
        </authorList>
    </citation>
    <scope>NUCLEOTIDE SEQUENCE [LARGE SCALE GENOMIC DNA]</scope>
</reference>
<keyword evidence="3" id="KW-1185">Reference proteome</keyword>
<organism evidence="2 3">
    <name type="scientific">Ciona intestinalis</name>
    <name type="common">Transparent sea squirt</name>
    <name type="synonym">Ascidia intestinalis</name>
    <dbReference type="NCBI Taxonomy" id="7719"/>
    <lineage>
        <taxon>Eukaryota</taxon>
        <taxon>Metazoa</taxon>
        <taxon>Chordata</taxon>
        <taxon>Tunicata</taxon>
        <taxon>Ascidiacea</taxon>
        <taxon>Phlebobranchia</taxon>
        <taxon>Cionidae</taxon>
        <taxon>Ciona</taxon>
    </lineage>
</organism>
<reference evidence="2" key="4">
    <citation type="submission" date="2025-09" db="UniProtKB">
        <authorList>
            <consortium name="Ensembl"/>
        </authorList>
    </citation>
    <scope>IDENTIFICATION</scope>
</reference>
<dbReference type="Proteomes" id="UP000008144">
    <property type="component" value="Chromosome 9"/>
</dbReference>
<keyword evidence="1" id="KW-0472">Membrane</keyword>
<keyword evidence="1" id="KW-0812">Transmembrane</keyword>
<dbReference type="HOGENOM" id="CLU_2037229_0_0_1"/>
<sequence>MTYHVNYGLIWGICSPILGISISLIVYCLIRYQNNKKRQNQNTVAVCYNPNSTQLPGQSNLTIPQANQPSVPYAAYPMQHYNQNYATQYTSEPTAYNSVPPPYIETDANGKKQKFDQFMSM</sequence>
<keyword evidence="1" id="KW-1133">Transmembrane helix</keyword>
<reference evidence="2" key="3">
    <citation type="submission" date="2025-08" db="UniProtKB">
        <authorList>
            <consortium name="Ensembl"/>
        </authorList>
    </citation>
    <scope>IDENTIFICATION</scope>
</reference>
<dbReference type="EMBL" id="EAAA01002848">
    <property type="status" value="NOT_ANNOTATED_CDS"/>
    <property type="molecule type" value="Genomic_DNA"/>
</dbReference>
<evidence type="ECO:0000256" key="1">
    <source>
        <dbReference type="SAM" id="Phobius"/>
    </source>
</evidence>
<dbReference type="AlphaFoldDB" id="F6XAU9"/>
<accession>F6XAU9</accession>
<dbReference type="InParanoid" id="F6XAU9"/>
<protein>
    <submittedName>
        <fullName evidence="2">Uncharacterized protein</fullName>
    </submittedName>
</protein>
<proteinExistence type="predicted"/>
<feature type="transmembrane region" description="Helical" evidence="1">
    <location>
        <begin position="6"/>
        <end position="30"/>
    </location>
</feature>